<reference evidence="8" key="1">
    <citation type="submission" date="2012-12" db="EMBL/GenBank/DDBJ databases">
        <authorList>
            <person name="Hellsten U."/>
            <person name="Grimwood J."/>
            <person name="Chapman J.A."/>
            <person name="Shapiro H."/>
            <person name="Aerts A."/>
            <person name="Otillar R.P."/>
            <person name="Terry A.Y."/>
            <person name="Boore J.L."/>
            <person name="Simakov O."/>
            <person name="Marletaz F."/>
            <person name="Cho S.-J."/>
            <person name="Edsinger-Gonzales E."/>
            <person name="Havlak P."/>
            <person name="Kuo D.-H."/>
            <person name="Larsson T."/>
            <person name="Lv J."/>
            <person name="Arendt D."/>
            <person name="Savage R."/>
            <person name="Osoegawa K."/>
            <person name="de Jong P."/>
            <person name="Lindberg D.R."/>
            <person name="Seaver E.C."/>
            <person name="Weisblat D.A."/>
            <person name="Putnam N.H."/>
            <person name="Grigoriev I.V."/>
            <person name="Rokhsar D.S."/>
        </authorList>
    </citation>
    <scope>NUCLEOTIDE SEQUENCE</scope>
</reference>
<dbReference type="PROSITE" id="PS00658">
    <property type="entry name" value="FORK_HEAD_2"/>
    <property type="match status" value="1"/>
</dbReference>
<evidence type="ECO:0000313" key="7">
    <source>
        <dbReference type="EnsemblMetazoa" id="HelroP82341"/>
    </source>
</evidence>
<evidence type="ECO:0000256" key="3">
    <source>
        <dbReference type="PROSITE-ProRule" id="PRU00089"/>
    </source>
</evidence>
<feature type="region of interest" description="Disordered" evidence="4">
    <location>
        <begin position="58"/>
        <end position="86"/>
    </location>
</feature>
<dbReference type="CTD" id="20216056"/>
<dbReference type="PANTHER" id="PTHR11829">
    <property type="entry name" value="FORKHEAD BOX PROTEIN"/>
    <property type="match status" value="1"/>
</dbReference>
<dbReference type="EMBL" id="KB096830">
    <property type="protein sequence ID" value="ESO01151.1"/>
    <property type="molecule type" value="Genomic_DNA"/>
</dbReference>
<dbReference type="InterPro" id="IPR047519">
    <property type="entry name" value="FH_FOXQ2-like"/>
</dbReference>
<keyword evidence="2 3" id="KW-0539">Nucleus</keyword>
<gene>
    <name evidence="7" type="primary">20216056</name>
    <name evidence="6" type="ORF">HELRODRAFT_82341</name>
</gene>
<keyword evidence="1 3" id="KW-0238">DNA-binding</keyword>
<evidence type="ECO:0000256" key="2">
    <source>
        <dbReference type="ARBA" id="ARBA00023242"/>
    </source>
</evidence>
<feature type="DNA-binding region" description="Fork-head" evidence="3">
    <location>
        <begin position="23"/>
        <end position="130"/>
    </location>
</feature>
<dbReference type="GO" id="GO:0000978">
    <property type="term" value="F:RNA polymerase II cis-regulatory region sequence-specific DNA binding"/>
    <property type="evidence" value="ECO:0000318"/>
    <property type="project" value="GO_Central"/>
</dbReference>
<dbReference type="PANTHER" id="PTHR11829:SF142">
    <property type="entry name" value="FORK-HEAD DOMAIN-CONTAINING PROTEIN"/>
    <property type="match status" value="1"/>
</dbReference>
<dbReference type="AlphaFoldDB" id="T1G4Q8"/>
<dbReference type="PROSITE" id="PS50039">
    <property type="entry name" value="FORK_HEAD_3"/>
    <property type="match status" value="1"/>
</dbReference>
<dbReference type="OrthoDB" id="5954824at2759"/>
<evidence type="ECO:0000313" key="6">
    <source>
        <dbReference type="EMBL" id="ESO01151.1"/>
    </source>
</evidence>
<dbReference type="FunFam" id="1.10.10.10:FF:001085">
    <property type="entry name" value="transcription factor protein isoform X1"/>
    <property type="match status" value="1"/>
</dbReference>
<sequence>MDNAVAPRLQYVRKRGRNALNVYIKMISAAILDSPERKLMLGEIYDYIEAHFSHQLSEISKNKTKKKQSPKRGGNKARPLPWKNSIRHNLSSNKCFIKSGRAEYGKCNFWSIHPDCVDDFMKGDFKQRKPIKRIR</sequence>
<dbReference type="InterPro" id="IPR050211">
    <property type="entry name" value="FOX_domain-containing"/>
</dbReference>
<organism evidence="7 8">
    <name type="scientific">Helobdella robusta</name>
    <name type="common">Californian leech</name>
    <dbReference type="NCBI Taxonomy" id="6412"/>
    <lineage>
        <taxon>Eukaryota</taxon>
        <taxon>Metazoa</taxon>
        <taxon>Spiralia</taxon>
        <taxon>Lophotrochozoa</taxon>
        <taxon>Annelida</taxon>
        <taxon>Clitellata</taxon>
        <taxon>Hirudinea</taxon>
        <taxon>Rhynchobdellida</taxon>
        <taxon>Glossiphoniidae</taxon>
        <taxon>Helobdella</taxon>
    </lineage>
</organism>
<dbReference type="KEGG" id="hro:HELRODRAFT_82341"/>
<dbReference type="GO" id="GO:0006357">
    <property type="term" value="P:regulation of transcription by RNA polymerase II"/>
    <property type="evidence" value="ECO:0000318"/>
    <property type="project" value="GO_Central"/>
</dbReference>
<dbReference type="Proteomes" id="UP000015101">
    <property type="component" value="Unassembled WGS sequence"/>
</dbReference>
<dbReference type="eggNOG" id="KOG2294">
    <property type="taxonomic scope" value="Eukaryota"/>
</dbReference>
<feature type="compositionally biased region" description="Basic residues" evidence="4">
    <location>
        <begin position="62"/>
        <end position="75"/>
    </location>
</feature>
<accession>T1G4Q8</accession>
<evidence type="ECO:0000259" key="5">
    <source>
        <dbReference type="PROSITE" id="PS50039"/>
    </source>
</evidence>
<dbReference type="Pfam" id="PF00250">
    <property type="entry name" value="Forkhead"/>
    <property type="match status" value="1"/>
</dbReference>
<dbReference type="GO" id="GO:0009653">
    <property type="term" value="P:anatomical structure morphogenesis"/>
    <property type="evidence" value="ECO:0000318"/>
    <property type="project" value="GO_Central"/>
</dbReference>
<dbReference type="InParanoid" id="T1G4Q8"/>
<dbReference type="InterPro" id="IPR001766">
    <property type="entry name" value="Fork_head_dom"/>
</dbReference>
<comment type="subcellular location">
    <subcellularLocation>
        <location evidence="3">Nucleus</location>
    </subcellularLocation>
</comment>
<dbReference type="CDD" id="cd20035">
    <property type="entry name" value="FH_FOXQ2-like"/>
    <property type="match status" value="1"/>
</dbReference>
<dbReference type="GO" id="GO:0005634">
    <property type="term" value="C:nucleus"/>
    <property type="evidence" value="ECO:0007669"/>
    <property type="project" value="UniProtKB-SubCell"/>
</dbReference>
<dbReference type="OMA" id="WTINEQS"/>
<protein>
    <recommendedName>
        <fullName evidence="5">Fork-head domain-containing protein</fullName>
    </recommendedName>
</protein>
<dbReference type="GO" id="GO:0000981">
    <property type="term" value="F:DNA-binding transcription factor activity, RNA polymerase II-specific"/>
    <property type="evidence" value="ECO:0000318"/>
    <property type="project" value="GO_Central"/>
</dbReference>
<dbReference type="EMBL" id="AMQM01005163">
    <property type="status" value="NOT_ANNOTATED_CDS"/>
    <property type="molecule type" value="Genomic_DNA"/>
</dbReference>
<dbReference type="HOGENOM" id="CLU_1890937_0_0_1"/>
<evidence type="ECO:0000313" key="8">
    <source>
        <dbReference type="Proteomes" id="UP000015101"/>
    </source>
</evidence>
<dbReference type="GO" id="GO:0030154">
    <property type="term" value="P:cell differentiation"/>
    <property type="evidence" value="ECO:0000318"/>
    <property type="project" value="GO_Central"/>
</dbReference>
<reference evidence="7" key="3">
    <citation type="submission" date="2015-06" db="UniProtKB">
        <authorList>
            <consortium name="EnsemblMetazoa"/>
        </authorList>
    </citation>
    <scope>IDENTIFICATION</scope>
</reference>
<proteinExistence type="predicted"/>
<dbReference type="EnsemblMetazoa" id="HelroT82341">
    <property type="protein sequence ID" value="HelroP82341"/>
    <property type="gene ID" value="HelroG82341"/>
</dbReference>
<dbReference type="GeneID" id="20216056"/>
<name>T1G4Q8_HELRO</name>
<dbReference type="PRINTS" id="PR00053">
    <property type="entry name" value="FORKHEAD"/>
</dbReference>
<dbReference type="STRING" id="6412.T1G4Q8"/>
<dbReference type="SMART" id="SM00339">
    <property type="entry name" value="FH"/>
    <property type="match status" value="1"/>
</dbReference>
<dbReference type="SUPFAM" id="SSF46785">
    <property type="entry name" value="Winged helix' DNA-binding domain"/>
    <property type="match status" value="1"/>
</dbReference>
<dbReference type="InterPro" id="IPR036390">
    <property type="entry name" value="WH_DNA-bd_sf"/>
</dbReference>
<dbReference type="InterPro" id="IPR036388">
    <property type="entry name" value="WH-like_DNA-bd_sf"/>
</dbReference>
<evidence type="ECO:0000256" key="1">
    <source>
        <dbReference type="ARBA" id="ARBA00023125"/>
    </source>
</evidence>
<dbReference type="RefSeq" id="XP_009020863.1">
    <property type="nucleotide sequence ID" value="XM_009022615.1"/>
</dbReference>
<reference evidence="6 8" key="2">
    <citation type="journal article" date="2013" name="Nature">
        <title>Insights into bilaterian evolution from three spiralian genomes.</title>
        <authorList>
            <person name="Simakov O."/>
            <person name="Marletaz F."/>
            <person name="Cho S.J."/>
            <person name="Edsinger-Gonzales E."/>
            <person name="Havlak P."/>
            <person name="Hellsten U."/>
            <person name="Kuo D.H."/>
            <person name="Larsson T."/>
            <person name="Lv J."/>
            <person name="Arendt D."/>
            <person name="Savage R."/>
            <person name="Osoegawa K."/>
            <person name="de Jong P."/>
            <person name="Grimwood J."/>
            <person name="Chapman J.A."/>
            <person name="Shapiro H."/>
            <person name="Aerts A."/>
            <person name="Otillar R.P."/>
            <person name="Terry A.Y."/>
            <person name="Boore J.L."/>
            <person name="Grigoriev I.V."/>
            <person name="Lindberg D.R."/>
            <person name="Seaver E.C."/>
            <person name="Weisblat D.A."/>
            <person name="Putnam N.H."/>
            <person name="Rokhsar D.S."/>
        </authorList>
    </citation>
    <scope>NUCLEOTIDE SEQUENCE</scope>
</reference>
<dbReference type="Gene3D" id="1.10.10.10">
    <property type="entry name" value="Winged helix-like DNA-binding domain superfamily/Winged helix DNA-binding domain"/>
    <property type="match status" value="1"/>
</dbReference>
<keyword evidence="8" id="KW-1185">Reference proteome</keyword>
<evidence type="ECO:0000256" key="4">
    <source>
        <dbReference type="SAM" id="MobiDB-lite"/>
    </source>
</evidence>
<feature type="domain" description="Fork-head" evidence="5">
    <location>
        <begin position="23"/>
        <end position="130"/>
    </location>
</feature>
<dbReference type="InterPro" id="IPR030456">
    <property type="entry name" value="TF_fork_head_CS_2"/>
</dbReference>